<proteinExistence type="predicted"/>
<organism evidence="2 3">
    <name type="scientific">Streptomyces olivaceiscleroticus</name>
    <dbReference type="NCBI Taxonomy" id="68245"/>
    <lineage>
        <taxon>Bacteria</taxon>
        <taxon>Bacillati</taxon>
        <taxon>Actinomycetota</taxon>
        <taxon>Actinomycetes</taxon>
        <taxon>Kitasatosporales</taxon>
        <taxon>Streptomycetaceae</taxon>
        <taxon>Streptomyces</taxon>
    </lineage>
</organism>
<dbReference type="Proteomes" id="UP001500909">
    <property type="component" value="Unassembled WGS sequence"/>
</dbReference>
<name>A0ABN0ZN81_9ACTN</name>
<feature type="region of interest" description="Disordered" evidence="1">
    <location>
        <begin position="72"/>
        <end position="103"/>
    </location>
</feature>
<evidence type="ECO:0000256" key="1">
    <source>
        <dbReference type="SAM" id="MobiDB-lite"/>
    </source>
</evidence>
<evidence type="ECO:0000313" key="2">
    <source>
        <dbReference type="EMBL" id="GAA0453536.1"/>
    </source>
</evidence>
<comment type="caution">
    <text evidence="2">The sequence shown here is derived from an EMBL/GenBank/DDBJ whole genome shotgun (WGS) entry which is preliminary data.</text>
</comment>
<sequence>MTDPPEDSTAVVSWLTAVPLAGTSSRTVIEYETLGAVAMADFLCFRLFPYALPQELGCPAHRPIVPPTSQYTVTSHKFRKDSSTIRELVSSAEPPTPSREKRP</sequence>
<reference evidence="2 3" key="1">
    <citation type="journal article" date="2019" name="Int. J. Syst. Evol. Microbiol.">
        <title>The Global Catalogue of Microorganisms (GCM) 10K type strain sequencing project: providing services to taxonomists for standard genome sequencing and annotation.</title>
        <authorList>
            <consortium name="The Broad Institute Genomics Platform"/>
            <consortium name="The Broad Institute Genome Sequencing Center for Infectious Disease"/>
            <person name="Wu L."/>
            <person name="Ma J."/>
        </authorList>
    </citation>
    <scope>NUCLEOTIDE SEQUENCE [LARGE SCALE GENOMIC DNA]</scope>
    <source>
        <strain evidence="2 3">JCM 4805</strain>
    </source>
</reference>
<dbReference type="EMBL" id="BAAABY010000010">
    <property type="protein sequence ID" value="GAA0453536.1"/>
    <property type="molecule type" value="Genomic_DNA"/>
</dbReference>
<keyword evidence="3" id="KW-1185">Reference proteome</keyword>
<evidence type="ECO:0000313" key="3">
    <source>
        <dbReference type="Proteomes" id="UP001500909"/>
    </source>
</evidence>
<gene>
    <name evidence="2" type="ORF">GCM10010361_17050</name>
</gene>
<protein>
    <submittedName>
        <fullName evidence="2">Uncharacterized protein</fullName>
    </submittedName>
</protein>
<accession>A0ABN0ZN81</accession>